<organism evidence="1 2">
    <name type="scientific">Actinoplanes oblitus</name>
    <dbReference type="NCBI Taxonomy" id="3040509"/>
    <lineage>
        <taxon>Bacteria</taxon>
        <taxon>Bacillati</taxon>
        <taxon>Actinomycetota</taxon>
        <taxon>Actinomycetes</taxon>
        <taxon>Micromonosporales</taxon>
        <taxon>Micromonosporaceae</taxon>
        <taxon>Actinoplanes</taxon>
    </lineage>
</organism>
<sequence>MNAVPEFTSLEAKNRSAGIFRNGEHAFPTIRQGFPVRRSAPIIGAGVNTRISATLAKGVVIPPQGLPKGVVVLGHSGFARAR</sequence>
<dbReference type="Proteomes" id="UP001240150">
    <property type="component" value="Chromosome"/>
</dbReference>
<gene>
    <name evidence="1" type="ORF">ACTOB_006585</name>
</gene>
<dbReference type="RefSeq" id="WP_284915772.1">
    <property type="nucleotide sequence ID" value="NZ_CP126980.1"/>
</dbReference>
<keyword evidence="2" id="KW-1185">Reference proteome</keyword>
<reference evidence="1 2" key="1">
    <citation type="submission" date="2023-06" db="EMBL/GenBank/DDBJ databases">
        <authorList>
            <person name="Yushchuk O."/>
            <person name="Binda E."/>
            <person name="Ruckert-Reed C."/>
            <person name="Fedorenko V."/>
            <person name="Kalinowski J."/>
            <person name="Marinelli F."/>
        </authorList>
    </citation>
    <scope>NUCLEOTIDE SEQUENCE [LARGE SCALE GENOMIC DNA]</scope>
    <source>
        <strain evidence="1 2">NRRL 3884</strain>
    </source>
</reference>
<accession>A0ABY8W9K3</accession>
<dbReference type="EMBL" id="CP126980">
    <property type="protein sequence ID" value="WIM94554.1"/>
    <property type="molecule type" value="Genomic_DNA"/>
</dbReference>
<proteinExistence type="predicted"/>
<protein>
    <submittedName>
        <fullName evidence="1">Uncharacterized protein</fullName>
    </submittedName>
</protein>
<evidence type="ECO:0000313" key="2">
    <source>
        <dbReference type="Proteomes" id="UP001240150"/>
    </source>
</evidence>
<evidence type="ECO:0000313" key="1">
    <source>
        <dbReference type="EMBL" id="WIM94554.1"/>
    </source>
</evidence>
<name>A0ABY8W9K3_9ACTN</name>